<evidence type="ECO:0000256" key="4">
    <source>
        <dbReference type="SAM" id="SignalP"/>
    </source>
</evidence>
<evidence type="ECO:0000313" key="7">
    <source>
        <dbReference type="Proteomes" id="UP001597059"/>
    </source>
</evidence>
<evidence type="ECO:0000259" key="5">
    <source>
        <dbReference type="SMART" id="SM00062"/>
    </source>
</evidence>
<dbReference type="EMBL" id="JBHTMN010000007">
    <property type="protein sequence ID" value="MFD1383185.1"/>
    <property type="molecule type" value="Genomic_DNA"/>
</dbReference>
<gene>
    <name evidence="6" type="primary">tauA</name>
    <name evidence="6" type="ORF">ACFQ45_07390</name>
</gene>
<comment type="caution">
    <text evidence="6">The sequence shown here is derived from an EMBL/GenBank/DDBJ whole genome shotgun (WGS) entry which is preliminary data.</text>
</comment>
<feature type="domain" description="Solute-binding protein family 3/N-terminal" evidence="5">
    <location>
        <begin position="24"/>
        <end position="241"/>
    </location>
</feature>
<protein>
    <submittedName>
        <fullName evidence="6">Taurine ABC transporter substrate-binding protein</fullName>
    </submittedName>
</protein>
<dbReference type="Pfam" id="PF13379">
    <property type="entry name" value="NMT1_2"/>
    <property type="match status" value="1"/>
</dbReference>
<dbReference type="NCBIfam" id="TIGR01729">
    <property type="entry name" value="taurine_ABC_bnd"/>
    <property type="match status" value="1"/>
</dbReference>
<evidence type="ECO:0000313" key="6">
    <source>
        <dbReference type="EMBL" id="MFD1383185.1"/>
    </source>
</evidence>
<reference evidence="7" key="1">
    <citation type="journal article" date="2019" name="Int. J. Syst. Evol. Microbiol.">
        <title>The Global Catalogue of Microorganisms (GCM) 10K type strain sequencing project: providing services to taxonomists for standard genome sequencing and annotation.</title>
        <authorList>
            <consortium name="The Broad Institute Genomics Platform"/>
            <consortium name="The Broad Institute Genome Sequencing Center for Infectious Disease"/>
            <person name="Wu L."/>
            <person name="Ma J."/>
        </authorList>
    </citation>
    <scope>NUCLEOTIDE SEQUENCE [LARGE SCALE GENOMIC DNA]</scope>
    <source>
        <strain evidence="7">JCM 30774</strain>
    </source>
</reference>
<name>A0ABW4B3K3_9GAMM</name>
<dbReference type="SUPFAM" id="SSF53850">
    <property type="entry name" value="Periplasmic binding protein-like II"/>
    <property type="match status" value="1"/>
</dbReference>
<organism evidence="6 7">
    <name type="scientific">Rhodanobacter aciditrophus</name>
    <dbReference type="NCBI Taxonomy" id="1623218"/>
    <lineage>
        <taxon>Bacteria</taxon>
        <taxon>Pseudomonadati</taxon>
        <taxon>Pseudomonadota</taxon>
        <taxon>Gammaproteobacteria</taxon>
        <taxon>Lysobacterales</taxon>
        <taxon>Rhodanobacteraceae</taxon>
        <taxon>Rhodanobacter</taxon>
    </lineage>
</organism>
<feature type="chain" id="PRO_5046047332" evidence="4">
    <location>
        <begin position="23"/>
        <end position="332"/>
    </location>
</feature>
<feature type="signal peptide" evidence="4">
    <location>
        <begin position="1"/>
        <end position="22"/>
    </location>
</feature>
<dbReference type="PANTHER" id="PTHR30024">
    <property type="entry name" value="ALIPHATIC SULFONATES-BINDING PROTEIN-RELATED"/>
    <property type="match status" value="1"/>
</dbReference>
<accession>A0ABW4B3K3</accession>
<dbReference type="SMART" id="SM00062">
    <property type="entry name" value="PBPb"/>
    <property type="match status" value="1"/>
</dbReference>
<sequence length="332" mass="35624">MRLIKKLGLIAGAMAFSASLLAEEVTIGYQGMFNPYKQIIDEKMVEEKLGVTVNWRRFDSGAKAMTALASGSVDITSAGSSPIAAAVSNGVDAELFWILENIGDAEAMVARNGSNIIKPSDLVGKKIAVPFVSTTHFHTMFALEQFGIEPKDVQLLNMQPSAIAAAWRRGDIDAAFIWDPVLGEIKQTGQVLITSKALSAWGKPTFDGLVANKKFAATHKEFLTDFVKLIASIDKQYNDNKASFTADNPMAKSISKVTGGDISTVPAVMALYEYPSLEAQASCAWLGCGDKGGAVASLKSTSEFLLEQDKISGLKDNYGDFVNSEYVEAALN</sequence>
<evidence type="ECO:0000256" key="2">
    <source>
        <dbReference type="ARBA" id="ARBA00010742"/>
    </source>
</evidence>
<dbReference type="InterPro" id="IPR001638">
    <property type="entry name" value="Solute-binding_3/MltF_N"/>
</dbReference>
<dbReference type="Gene3D" id="3.40.190.10">
    <property type="entry name" value="Periplasmic binding protein-like II"/>
    <property type="match status" value="2"/>
</dbReference>
<evidence type="ECO:0000256" key="3">
    <source>
        <dbReference type="ARBA" id="ARBA00022729"/>
    </source>
</evidence>
<dbReference type="PANTHER" id="PTHR30024:SF47">
    <property type="entry name" value="TAURINE-BINDING PERIPLASMIC PROTEIN"/>
    <property type="match status" value="1"/>
</dbReference>
<comment type="similarity">
    <text evidence="2">Belongs to the bacterial solute-binding protein SsuA/TauA family.</text>
</comment>
<dbReference type="Proteomes" id="UP001597059">
    <property type="component" value="Unassembled WGS sequence"/>
</dbReference>
<proteinExistence type="inferred from homology"/>
<keyword evidence="7" id="KW-1185">Reference proteome</keyword>
<dbReference type="InterPro" id="IPR010068">
    <property type="entry name" value="Peri-bd_TauA"/>
</dbReference>
<dbReference type="RefSeq" id="WP_377366360.1">
    <property type="nucleotide sequence ID" value="NZ_JBHTMN010000007.1"/>
</dbReference>
<comment type="subcellular location">
    <subcellularLocation>
        <location evidence="1">Periplasm</location>
    </subcellularLocation>
</comment>
<evidence type="ECO:0000256" key="1">
    <source>
        <dbReference type="ARBA" id="ARBA00004418"/>
    </source>
</evidence>
<keyword evidence="3 4" id="KW-0732">Signal</keyword>